<reference evidence="1" key="2">
    <citation type="submission" date="2010-03" db="EMBL/GenBank/DDBJ databases">
        <authorList>
            <person name="Pajon A."/>
        </authorList>
    </citation>
    <scope>NUCLEOTIDE SEQUENCE</scope>
    <source>
        <strain evidence="1">Type strain: 18P13</strain>
    </source>
</reference>
<dbReference type="KEGG" id="rch:RUM_11520"/>
<gene>
    <name evidence="1" type="ordered locus">RUM_11520</name>
</gene>
<reference evidence="1" key="1">
    <citation type="submission" date="2010-03" db="EMBL/GenBank/DDBJ databases">
        <title>The genome sequence of Ruminococcus sp. 18P13.</title>
        <authorList>
            <consortium name="metaHIT consortium -- http://www.metahit.eu/"/>
            <person name="Pajon A."/>
            <person name="Turner K."/>
            <person name="Parkhill J."/>
            <person name="Bernalier A."/>
        </authorList>
    </citation>
    <scope>NUCLEOTIDE SEQUENCE [LARGE SCALE GENOMIC DNA]</scope>
    <source>
        <strain evidence="1">Type strain: 18P13</strain>
    </source>
</reference>
<name>D4LCF4_RUMC1</name>
<sequence length="45" mass="5272">MRVRSERIIKAVNVLKNAEIQFLKGRISSAISFFLFQIYKSLREA</sequence>
<dbReference type="Proteomes" id="UP000007054">
    <property type="component" value="Chromosome"/>
</dbReference>
<evidence type="ECO:0000313" key="2">
    <source>
        <dbReference type="Proteomes" id="UP000007054"/>
    </source>
</evidence>
<dbReference type="AlphaFoldDB" id="D4LCF4"/>
<dbReference type="EMBL" id="FP929052">
    <property type="protein sequence ID" value="CBL17299.1"/>
    <property type="molecule type" value="Genomic_DNA"/>
</dbReference>
<keyword evidence="2" id="KW-1185">Reference proteome</keyword>
<protein>
    <submittedName>
        <fullName evidence="1">Uncharacterized protein</fullName>
    </submittedName>
</protein>
<organism evidence="1 2">
    <name type="scientific">Ruminococcus champanellensis (strain DSM 18848 / JCM 17042 / KCTC 15320 / 18P13)</name>
    <dbReference type="NCBI Taxonomy" id="213810"/>
    <lineage>
        <taxon>Bacteria</taxon>
        <taxon>Bacillati</taxon>
        <taxon>Bacillota</taxon>
        <taxon>Clostridia</taxon>
        <taxon>Eubacteriales</taxon>
        <taxon>Oscillospiraceae</taxon>
        <taxon>Ruminococcus</taxon>
    </lineage>
</organism>
<proteinExistence type="predicted"/>
<accession>D4LCF4</accession>
<evidence type="ECO:0000313" key="1">
    <source>
        <dbReference type="EMBL" id="CBL17299.1"/>
    </source>
</evidence>
<dbReference type="HOGENOM" id="CLU_3204855_0_0_9"/>